<organism evidence="2 3">
    <name type="scientific">Camellia sinensis</name>
    <name type="common">Tea plant</name>
    <name type="synonym">Thea sinensis</name>
    <dbReference type="NCBI Taxonomy" id="4442"/>
    <lineage>
        <taxon>Eukaryota</taxon>
        <taxon>Viridiplantae</taxon>
        <taxon>Streptophyta</taxon>
        <taxon>Embryophyta</taxon>
        <taxon>Tracheophyta</taxon>
        <taxon>Spermatophyta</taxon>
        <taxon>Magnoliopsida</taxon>
        <taxon>eudicotyledons</taxon>
        <taxon>Gunneridae</taxon>
        <taxon>Pentapetalae</taxon>
        <taxon>asterids</taxon>
        <taxon>Ericales</taxon>
        <taxon>Theaceae</taxon>
        <taxon>Camellia</taxon>
    </lineage>
</organism>
<dbReference type="EMBL" id="JACBKZ010000011">
    <property type="protein sequence ID" value="KAF5939633.1"/>
    <property type="molecule type" value="Genomic_DNA"/>
</dbReference>
<reference evidence="3" key="1">
    <citation type="journal article" date="2020" name="Nat. Commun.">
        <title>Genome assembly of wild tea tree DASZ reveals pedigree and selection history of tea varieties.</title>
        <authorList>
            <person name="Zhang W."/>
            <person name="Zhang Y."/>
            <person name="Qiu H."/>
            <person name="Guo Y."/>
            <person name="Wan H."/>
            <person name="Zhang X."/>
            <person name="Scossa F."/>
            <person name="Alseekh S."/>
            <person name="Zhang Q."/>
            <person name="Wang P."/>
            <person name="Xu L."/>
            <person name="Schmidt M.H."/>
            <person name="Jia X."/>
            <person name="Li D."/>
            <person name="Zhu A."/>
            <person name="Guo F."/>
            <person name="Chen W."/>
            <person name="Ni D."/>
            <person name="Usadel B."/>
            <person name="Fernie A.R."/>
            <person name="Wen W."/>
        </authorList>
    </citation>
    <scope>NUCLEOTIDE SEQUENCE [LARGE SCALE GENOMIC DNA]</scope>
    <source>
        <strain evidence="3">cv. G240</strain>
    </source>
</reference>
<evidence type="ECO:0000313" key="3">
    <source>
        <dbReference type="Proteomes" id="UP000593564"/>
    </source>
</evidence>
<comment type="caution">
    <text evidence="2">The sequence shown here is derived from an EMBL/GenBank/DDBJ whole genome shotgun (WGS) entry which is preliminary data.</text>
</comment>
<protein>
    <submittedName>
        <fullName evidence="2">Uncharacterized protein</fullName>
    </submittedName>
</protein>
<evidence type="ECO:0000313" key="2">
    <source>
        <dbReference type="EMBL" id="KAF5939633.1"/>
    </source>
</evidence>
<dbReference type="AlphaFoldDB" id="A0A7J7GFS7"/>
<keyword evidence="3" id="KW-1185">Reference proteome</keyword>
<reference evidence="2 3" key="2">
    <citation type="submission" date="2020-07" db="EMBL/GenBank/DDBJ databases">
        <title>Genome assembly of wild tea tree DASZ reveals pedigree and selection history of tea varieties.</title>
        <authorList>
            <person name="Zhang W."/>
        </authorList>
    </citation>
    <scope>NUCLEOTIDE SEQUENCE [LARGE SCALE GENOMIC DNA]</scope>
    <source>
        <strain evidence="3">cv. G240</strain>
        <tissue evidence="2">Leaf</tissue>
    </source>
</reference>
<sequence length="121" mass="13510">MTQIPNYNSMELVLHTLFPTSTHTRDPIDEMGINFPEKIMRKLVNPKKGRYQCPESLDTTEGLLEWFEKPRHDEKAFLKMFLRTWPRMGIHRGAVGGGSSTAAPPESRRGNLSGGGGVGVV</sequence>
<name>A0A7J7GFS7_CAMSI</name>
<evidence type="ECO:0000256" key="1">
    <source>
        <dbReference type="SAM" id="MobiDB-lite"/>
    </source>
</evidence>
<feature type="region of interest" description="Disordered" evidence="1">
    <location>
        <begin position="94"/>
        <end position="121"/>
    </location>
</feature>
<proteinExistence type="predicted"/>
<feature type="compositionally biased region" description="Gly residues" evidence="1">
    <location>
        <begin position="112"/>
        <end position="121"/>
    </location>
</feature>
<gene>
    <name evidence="2" type="ORF">HYC85_023892</name>
</gene>
<dbReference type="Proteomes" id="UP000593564">
    <property type="component" value="Unassembled WGS sequence"/>
</dbReference>
<accession>A0A7J7GFS7</accession>